<dbReference type="GO" id="GO:0005634">
    <property type="term" value="C:nucleus"/>
    <property type="evidence" value="ECO:0007669"/>
    <property type="project" value="InterPro"/>
</dbReference>
<dbReference type="InterPro" id="IPR029138">
    <property type="entry name" value="SNAPC5"/>
</dbReference>
<accession>B4HLF7</accession>
<keyword evidence="2" id="KW-1185">Reference proteome</keyword>
<evidence type="ECO:0000313" key="2">
    <source>
        <dbReference type="Proteomes" id="UP000001292"/>
    </source>
</evidence>
<dbReference type="Pfam" id="PF15497">
    <property type="entry name" value="SNAPC5"/>
    <property type="match status" value="1"/>
</dbReference>
<organism evidence="2">
    <name type="scientific">Drosophila sechellia</name>
    <name type="common">Fruit fly</name>
    <dbReference type="NCBI Taxonomy" id="7238"/>
    <lineage>
        <taxon>Eukaryota</taxon>
        <taxon>Metazoa</taxon>
        <taxon>Ecdysozoa</taxon>
        <taxon>Arthropoda</taxon>
        <taxon>Hexapoda</taxon>
        <taxon>Insecta</taxon>
        <taxon>Pterygota</taxon>
        <taxon>Neoptera</taxon>
        <taxon>Endopterygota</taxon>
        <taxon>Diptera</taxon>
        <taxon>Brachycera</taxon>
        <taxon>Muscomorpha</taxon>
        <taxon>Ephydroidea</taxon>
        <taxon>Drosophilidae</taxon>
        <taxon>Drosophila</taxon>
        <taxon>Sophophora</taxon>
    </lineage>
</organism>
<dbReference type="KEGG" id="dse:6606183"/>
<sequence>MLQTNRVLQKEQAELFAIQKKLDRVLPVIQEALNSLKVEELHLKSQLVGQQNPKTQCSPGRDPLHIDVSVEQSPITTVMESQLVNSQQIDLDLVSQMRRYEEEVDSD</sequence>
<dbReference type="PhylomeDB" id="B4HLF7"/>
<dbReference type="AlphaFoldDB" id="B4HLF7"/>
<dbReference type="OMA" id="HRTISMV"/>
<reference evidence="1 2" key="1">
    <citation type="journal article" date="2007" name="Nature">
        <title>Evolution of genes and genomes on the Drosophila phylogeny.</title>
        <authorList>
            <consortium name="Drosophila 12 Genomes Consortium"/>
            <person name="Clark A.G."/>
            <person name="Eisen M.B."/>
            <person name="Smith D.R."/>
            <person name="Bergman C.M."/>
            <person name="Oliver B."/>
            <person name="Markow T.A."/>
            <person name="Kaufman T.C."/>
            <person name="Kellis M."/>
            <person name="Gelbart W."/>
            <person name="Iyer V.N."/>
            <person name="Pollard D.A."/>
            <person name="Sackton T.B."/>
            <person name="Larracuente A.M."/>
            <person name="Singh N.D."/>
            <person name="Abad J.P."/>
            <person name="Abt D.N."/>
            <person name="Adryan B."/>
            <person name="Aguade M."/>
            <person name="Akashi H."/>
            <person name="Anderson W.W."/>
            <person name="Aquadro C.F."/>
            <person name="Ardell D.H."/>
            <person name="Arguello R."/>
            <person name="Artieri C.G."/>
            <person name="Barbash D.A."/>
            <person name="Barker D."/>
            <person name="Barsanti P."/>
            <person name="Batterham P."/>
            <person name="Batzoglou S."/>
            <person name="Begun D."/>
            <person name="Bhutkar A."/>
            <person name="Blanco E."/>
            <person name="Bosak S.A."/>
            <person name="Bradley R.K."/>
            <person name="Brand A.D."/>
            <person name="Brent M.R."/>
            <person name="Brooks A.N."/>
            <person name="Brown R.H."/>
            <person name="Butlin R.K."/>
            <person name="Caggese C."/>
            <person name="Calvi B.R."/>
            <person name="Bernardo de Carvalho A."/>
            <person name="Caspi A."/>
            <person name="Castrezana S."/>
            <person name="Celniker S.E."/>
            <person name="Chang J.L."/>
            <person name="Chapple C."/>
            <person name="Chatterji S."/>
            <person name="Chinwalla A."/>
            <person name="Civetta A."/>
            <person name="Clifton S.W."/>
            <person name="Comeron J.M."/>
            <person name="Costello J.C."/>
            <person name="Coyne J.A."/>
            <person name="Daub J."/>
            <person name="David R.G."/>
            <person name="Delcher A.L."/>
            <person name="Delehaunty K."/>
            <person name="Do C.B."/>
            <person name="Ebling H."/>
            <person name="Edwards K."/>
            <person name="Eickbush T."/>
            <person name="Evans J.D."/>
            <person name="Filipski A."/>
            <person name="Findeiss S."/>
            <person name="Freyhult E."/>
            <person name="Fulton L."/>
            <person name="Fulton R."/>
            <person name="Garcia A.C."/>
            <person name="Gardiner A."/>
            <person name="Garfield D.A."/>
            <person name="Garvin B.E."/>
            <person name="Gibson G."/>
            <person name="Gilbert D."/>
            <person name="Gnerre S."/>
            <person name="Godfrey J."/>
            <person name="Good R."/>
            <person name="Gotea V."/>
            <person name="Gravely B."/>
            <person name="Greenberg A.J."/>
            <person name="Griffiths-Jones S."/>
            <person name="Gross S."/>
            <person name="Guigo R."/>
            <person name="Gustafson E.A."/>
            <person name="Haerty W."/>
            <person name="Hahn M.W."/>
            <person name="Halligan D.L."/>
            <person name="Halpern A.L."/>
            <person name="Halter G.M."/>
            <person name="Han M.V."/>
            <person name="Heger A."/>
            <person name="Hillier L."/>
            <person name="Hinrichs A.S."/>
            <person name="Holmes I."/>
            <person name="Hoskins R.A."/>
            <person name="Hubisz M.J."/>
            <person name="Hultmark D."/>
            <person name="Huntley M.A."/>
            <person name="Jaffe D.B."/>
            <person name="Jagadeeshan S."/>
            <person name="Jeck W.R."/>
            <person name="Johnson J."/>
            <person name="Jones C.D."/>
            <person name="Jordan W.C."/>
            <person name="Karpen G.H."/>
            <person name="Kataoka E."/>
            <person name="Keightley P.D."/>
            <person name="Kheradpour P."/>
            <person name="Kirkness E.F."/>
            <person name="Koerich L.B."/>
            <person name="Kristiansen K."/>
            <person name="Kudrna D."/>
            <person name="Kulathinal R.J."/>
            <person name="Kumar S."/>
            <person name="Kwok R."/>
            <person name="Lander E."/>
            <person name="Langley C.H."/>
            <person name="Lapoint R."/>
            <person name="Lazzaro B.P."/>
            <person name="Lee S.J."/>
            <person name="Levesque L."/>
            <person name="Li R."/>
            <person name="Lin C.F."/>
            <person name="Lin M.F."/>
            <person name="Lindblad-Toh K."/>
            <person name="Llopart A."/>
            <person name="Long M."/>
            <person name="Low L."/>
            <person name="Lozovsky E."/>
            <person name="Lu J."/>
            <person name="Luo M."/>
            <person name="Machado C.A."/>
            <person name="Makalowski W."/>
            <person name="Marzo M."/>
            <person name="Matsuda M."/>
            <person name="Matzkin L."/>
            <person name="McAllister B."/>
            <person name="McBride C.S."/>
            <person name="McKernan B."/>
            <person name="McKernan K."/>
            <person name="Mendez-Lago M."/>
            <person name="Minx P."/>
            <person name="Mollenhauer M.U."/>
            <person name="Montooth K."/>
            <person name="Mount S.M."/>
            <person name="Mu X."/>
            <person name="Myers E."/>
            <person name="Negre B."/>
            <person name="Newfeld S."/>
            <person name="Nielsen R."/>
            <person name="Noor M.A."/>
            <person name="O'Grady P."/>
            <person name="Pachter L."/>
            <person name="Papaceit M."/>
            <person name="Parisi M.J."/>
            <person name="Parisi M."/>
            <person name="Parts L."/>
            <person name="Pedersen J.S."/>
            <person name="Pesole G."/>
            <person name="Phillippy A.M."/>
            <person name="Ponting C.P."/>
            <person name="Pop M."/>
            <person name="Porcelli D."/>
            <person name="Powell J.R."/>
            <person name="Prohaska S."/>
            <person name="Pruitt K."/>
            <person name="Puig M."/>
            <person name="Quesneville H."/>
            <person name="Ram K.R."/>
            <person name="Rand D."/>
            <person name="Rasmussen M.D."/>
            <person name="Reed L.K."/>
            <person name="Reenan R."/>
            <person name="Reily A."/>
            <person name="Remington K.A."/>
            <person name="Rieger T.T."/>
            <person name="Ritchie M.G."/>
            <person name="Robin C."/>
            <person name="Rogers Y.H."/>
            <person name="Rohde C."/>
            <person name="Rozas J."/>
            <person name="Rubenfield M.J."/>
            <person name="Ruiz A."/>
            <person name="Russo S."/>
            <person name="Salzberg S.L."/>
            <person name="Sanchez-Gracia A."/>
            <person name="Saranga D.J."/>
            <person name="Sato H."/>
            <person name="Schaeffer S.W."/>
            <person name="Schatz M.C."/>
            <person name="Schlenke T."/>
            <person name="Schwartz R."/>
            <person name="Segarra C."/>
            <person name="Singh R.S."/>
            <person name="Sirot L."/>
            <person name="Sirota M."/>
            <person name="Sisneros N.B."/>
            <person name="Smith C.D."/>
            <person name="Smith T.F."/>
            <person name="Spieth J."/>
            <person name="Stage D.E."/>
            <person name="Stark A."/>
            <person name="Stephan W."/>
            <person name="Strausberg R.L."/>
            <person name="Strempel S."/>
            <person name="Sturgill D."/>
            <person name="Sutton G."/>
            <person name="Sutton G.G."/>
            <person name="Tao W."/>
            <person name="Teichmann S."/>
            <person name="Tobari Y.N."/>
            <person name="Tomimura Y."/>
            <person name="Tsolas J.M."/>
            <person name="Valente V.L."/>
            <person name="Venter E."/>
            <person name="Venter J.C."/>
            <person name="Vicario S."/>
            <person name="Vieira F.G."/>
            <person name="Vilella A.J."/>
            <person name="Villasante A."/>
            <person name="Walenz B."/>
            <person name="Wang J."/>
            <person name="Wasserman M."/>
            <person name="Watts T."/>
            <person name="Wilson D."/>
            <person name="Wilson R.K."/>
            <person name="Wing R.A."/>
            <person name="Wolfner M.F."/>
            <person name="Wong A."/>
            <person name="Wong G.K."/>
            <person name="Wu C.I."/>
            <person name="Wu G."/>
            <person name="Yamamoto D."/>
            <person name="Yang H.P."/>
            <person name="Yang S.P."/>
            <person name="Yorke J.A."/>
            <person name="Yoshida K."/>
            <person name="Zdobnov E."/>
            <person name="Zhang P."/>
            <person name="Zhang Y."/>
            <person name="Zimin A.V."/>
            <person name="Baldwin J."/>
            <person name="Abdouelleil A."/>
            <person name="Abdulkadir J."/>
            <person name="Abebe A."/>
            <person name="Abera B."/>
            <person name="Abreu J."/>
            <person name="Acer S.C."/>
            <person name="Aftuck L."/>
            <person name="Alexander A."/>
            <person name="An P."/>
            <person name="Anderson E."/>
            <person name="Anderson S."/>
            <person name="Arachi H."/>
            <person name="Azer M."/>
            <person name="Bachantsang P."/>
            <person name="Barry A."/>
            <person name="Bayul T."/>
            <person name="Berlin A."/>
            <person name="Bessette D."/>
            <person name="Bloom T."/>
            <person name="Blye J."/>
            <person name="Boguslavskiy L."/>
            <person name="Bonnet C."/>
            <person name="Boukhgalter B."/>
            <person name="Bourzgui I."/>
            <person name="Brown A."/>
            <person name="Cahill P."/>
            <person name="Channer S."/>
            <person name="Cheshatsang Y."/>
            <person name="Chuda L."/>
            <person name="Citroen M."/>
            <person name="Collymore A."/>
            <person name="Cooke P."/>
            <person name="Costello M."/>
            <person name="D'Aco K."/>
            <person name="Daza R."/>
            <person name="De Haan G."/>
            <person name="DeGray S."/>
            <person name="DeMaso C."/>
            <person name="Dhargay N."/>
            <person name="Dooley K."/>
            <person name="Dooley E."/>
            <person name="Doricent M."/>
            <person name="Dorje P."/>
            <person name="Dorjee K."/>
            <person name="Dupes A."/>
            <person name="Elong R."/>
            <person name="Falk J."/>
            <person name="Farina A."/>
            <person name="Faro S."/>
            <person name="Ferguson D."/>
            <person name="Fisher S."/>
            <person name="Foley C.D."/>
            <person name="Franke A."/>
            <person name="Friedrich D."/>
            <person name="Gadbois L."/>
            <person name="Gearin G."/>
            <person name="Gearin C.R."/>
            <person name="Giannoukos G."/>
            <person name="Goode T."/>
            <person name="Graham J."/>
            <person name="Grandbois E."/>
            <person name="Grewal S."/>
            <person name="Gyaltsen K."/>
            <person name="Hafez N."/>
            <person name="Hagos B."/>
            <person name="Hall J."/>
            <person name="Henson C."/>
            <person name="Hollinger A."/>
            <person name="Honan T."/>
            <person name="Huard M.D."/>
            <person name="Hughes L."/>
            <person name="Hurhula B."/>
            <person name="Husby M.E."/>
            <person name="Kamat A."/>
            <person name="Kanga B."/>
            <person name="Kashin S."/>
            <person name="Khazanovich D."/>
            <person name="Kisner P."/>
            <person name="Lance K."/>
            <person name="Lara M."/>
            <person name="Lee W."/>
            <person name="Lennon N."/>
            <person name="Letendre F."/>
            <person name="LeVine R."/>
            <person name="Lipovsky A."/>
            <person name="Liu X."/>
            <person name="Liu J."/>
            <person name="Liu S."/>
            <person name="Lokyitsang T."/>
            <person name="Lokyitsang Y."/>
            <person name="Lubonja R."/>
            <person name="Lui A."/>
            <person name="MacDonald P."/>
            <person name="Magnisalis V."/>
            <person name="Maru K."/>
            <person name="Matthews C."/>
            <person name="McCusker W."/>
            <person name="McDonough S."/>
            <person name="Mehta T."/>
            <person name="Meldrim J."/>
            <person name="Meneus L."/>
            <person name="Mihai O."/>
            <person name="Mihalev A."/>
            <person name="Mihova T."/>
            <person name="Mittelman R."/>
            <person name="Mlenga V."/>
            <person name="Montmayeur A."/>
            <person name="Mulrain L."/>
            <person name="Navidi A."/>
            <person name="Naylor J."/>
            <person name="Negash T."/>
            <person name="Nguyen T."/>
            <person name="Nguyen N."/>
            <person name="Nicol R."/>
            <person name="Norbu C."/>
            <person name="Norbu N."/>
            <person name="Novod N."/>
            <person name="O'Neill B."/>
            <person name="Osman S."/>
            <person name="Markiewicz E."/>
            <person name="Oyono O.L."/>
            <person name="Patti C."/>
            <person name="Phunkhang P."/>
            <person name="Pierre F."/>
            <person name="Priest M."/>
            <person name="Raghuraman S."/>
            <person name="Rege F."/>
            <person name="Reyes R."/>
            <person name="Rise C."/>
            <person name="Rogov P."/>
            <person name="Ross K."/>
            <person name="Ryan E."/>
            <person name="Settipalli S."/>
            <person name="Shea T."/>
            <person name="Sherpa N."/>
            <person name="Shi L."/>
            <person name="Shih D."/>
            <person name="Sparrow T."/>
            <person name="Spaulding J."/>
            <person name="Stalker J."/>
            <person name="Stange-Thomann N."/>
            <person name="Stavropoulos S."/>
            <person name="Stone C."/>
            <person name="Strader C."/>
            <person name="Tesfaye S."/>
            <person name="Thomson T."/>
            <person name="Thoulutsang Y."/>
            <person name="Thoulutsang D."/>
            <person name="Topham K."/>
            <person name="Topping I."/>
            <person name="Tsamla T."/>
            <person name="Vassiliev H."/>
            <person name="Vo A."/>
            <person name="Wangchuk T."/>
            <person name="Wangdi T."/>
            <person name="Weiand M."/>
            <person name="Wilkinson J."/>
            <person name="Wilson A."/>
            <person name="Yadav S."/>
            <person name="Young G."/>
            <person name="Yu Q."/>
            <person name="Zembek L."/>
            <person name="Zhong D."/>
            <person name="Zimmer A."/>
            <person name="Zwirko Z."/>
            <person name="Jaffe D.B."/>
            <person name="Alvarez P."/>
            <person name="Brockman W."/>
            <person name="Butler J."/>
            <person name="Chin C."/>
            <person name="Gnerre S."/>
            <person name="Grabherr M."/>
            <person name="Kleber M."/>
            <person name="Mauceli E."/>
            <person name="MacCallum I."/>
        </authorList>
    </citation>
    <scope>NUCLEOTIDE SEQUENCE [LARGE SCALE GENOMIC DNA]</scope>
    <source>
        <strain evidence="2">Rob3c / Tucson 14021-0248.25</strain>
    </source>
</reference>
<protein>
    <submittedName>
        <fullName evidence="1">GM25740</fullName>
    </submittedName>
</protein>
<proteinExistence type="predicted"/>
<dbReference type="OrthoDB" id="8067224at2759"/>
<dbReference type="GO" id="GO:0006384">
    <property type="term" value="P:transcription initiation at RNA polymerase III promoter"/>
    <property type="evidence" value="ECO:0007669"/>
    <property type="project" value="InterPro"/>
</dbReference>
<gene>
    <name evidence="1" type="primary">Dsec\GM25740</name>
    <name evidence="1" type="ORF">Dsec_GM25740</name>
</gene>
<dbReference type="Proteomes" id="UP000001292">
    <property type="component" value="Unassembled WGS sequence"/>
</dbReference>
<dbReference type="GO" id="GO:0006366">
    <property type="term" value="P:transcription by RNA polymerase II"/>
    <property type="evidence" value="ECO:0007669"/>
    <property type="project" value="InterPro"/>
</dbReference>
<dbReference type="HOGENOM" id="CLU_2294533_0_0_1"/>
<dbReference type="EMBL" id="CH480815">
    <property type="protein sequence ID" value="EDW41977.1"/>
    <property type="molecule type" value="Genomic_DNA"/>
</dbReference>
<evidence type="ECO:0000313" key="1">
    <source>
        <dbReference type="EMBL" id="EDW41977.1"/>
    </source>
</evidence>
<name>B4HLF7_DROSE</name>
<dbReference type="STRING" id="7238.B4HLF7"/>